<evidence type="ECO:0000313" key="1">
    <source>
        <dbReference type="EMBL" id="EPF72123.1"/>
    </source>
</evidence>
<reference evidence="1 2" key="1">
    <citation type="submission" date="2013-06" db="EMBL/GenBank/DDBJ databases">
        <title>The Genome Sequence of Acinetobacter rudis CIP 110305.</title>
        <authorList>
            <consortium name="The Broad Institute Genome Sequencing Platform"/>
            <consortium name="The Broad Institute Genome Sequencing Center for Infectious Disease"/>
            <person name="Cerqueira G."/>
            <person name="Feldgarden M."/>
            <person name="Courvalin P."/>
            <person name="Perichon B."/>
            <person name="Grillot-Courvalin C."/>
            <person name="Clermont D."/>
            <person name="Rocha E."/>
            <person name="Yoon E.-J."/>
            <person name="Nemec A."/>
            <person name="Young S.K."/>
            <person name="Zeng Q."/>
            <person name="Gargeya S."/>
            <person name="Fitzgerald M."/>
            <person name="Abouelleil A."/>
            <person name="Alvarado L."/>
            <person name="Berlin A.M."/>
            <person name="Chapman S.B."/>
            <person name="Dewar J."/>
            <person name="Goldberg J."/>
            <person name="Griggs A."/>
            <person name="Gujja S."/>
            <person name="Hansen M."/>
            <person name="Howarth C."/>
            <person name="Imamovic A."/>
            <person name="Larimer J."/>
            <person name="McCowan C."/>
            <person name="Murphy C."/>
            <person name="Pearson M."/>
            <person name="Priest M."/>
            <person name="Roberts A."/>
            <person name="Saif S."/>
            <person name="Shea T."/>
            <person name="Sykes S."/>
            <person name="Wortman J."/>
            <person name="Nusbaum C."/>
            <person name="Birren B."/>
        </authorList>
    </citation>
    <scope>NUCLEOTIDE SEQUENCE [LARGE SCALE GENOMIC DNA]</scope>
    <source>
        <strain evidence="1 2">CIP 110305</strain>
    </source>
</reference>
<dbReference type="OrthoDB" id="6717864at2"/>
<protein>
    <submittedName>
        <fullName evidence="1">Uncharacterized protein</fullName>
    </submittedName>
</protein>
<dbReference type="EMBL" id="ATGI01000030">
    <property type="protein sequence ID" value="EPF72123.1"/>
    <property type="molecule type" value="Genomic_DNA"/>
</dbReference>
<proteinExistence type="predicted"/>
<accession>S3N0I6</accession>
<name>S3N0I6_9GAMM</name>
<dbReference type="Proteomes" id="UP000014568">
    <property type="component" value="Unassembled WGS sequence"/>
</dbReference>
<sequence length="69" mass="8325">MGGKELQPHEQRVVDEQKELEVKFKALGDFLKKDKPDFINQQNWDLLARQYDAMWIYNDILKERISLFI</sequence>
<gene>
    <name evidence="1" type="ORF">F945_02173</name>
</gene>
<dbReference type="InterPro" id="IPR054052">
    <property type="entry name" value="Y16Q-like"/>
</dbReference>
<dbReference type="RefSeq" id="WP_016656579.1">
    <property type="nucleotide sequence ID" value="NZ_KE340353.1"/>
</dbReference>
<organism evidence="1 2">
    <name type="scientific">Acinetobacter rudis CIP 110305</name>
    <dbReference type="NCBI Taxonomy" id="421052"/>
    <lineage>
        <taxon>Bacteria</taxon>
        <taxon>Pseudomonadati</taxon>
        <taxon>Pseudomonadota</taxon>
        <taxon>Gammaproteobacteria</taxon>
        <taxon>Moraxellales</taxon>
        <taxon>Moraxellaceae</taxon>
        <taxon>Acinetobacter</taxon>
    </lineage>
</organism>
<dbReference type="STRING" id="632955.GCA_000829675_03349"/>
<keyword evidence="2" id="KW-1185">Reference proteome</keyword>
<dbReference type="Pfam" id="PF21825">
    <property type="entry name" value="crAss001_48"/>
    <property type="match status" value="1"/>
</dbReference>
<dbReference type="AlphaFoldDB" id="S3N0I6"/>
<comment type="caution">
    <text evidence="1">The sequence shown here is derived from an EMBL/GenBank/DDBJ whole genome shotgun (WGS) entry which is preliminary data.</text>
</comment>
<evidence type="ECO:0000313" key="2">
    <source>
        <dbReference type="Proteomes" id="UP000014568"/>
    </source>
</evidence>
<dbReference type="HOGENOM" id="CLU_202406_0_0_6"/>
<dbReference type="PATRIC" id="fig|421052.3.peg.2121"/>